<dbReference type="EMBL" id="AQFT01000206">
    <property type="protein sequence ID" value="EMZ17510.1"/>
    <property type="molecule type" value="Genomic_DNA"/>
</dbReference>
<organism evidence="1 2">
    <name type="scientific">Eubacterium plexicaudatum ASF492</name>
    <dbReference type="NCBI Taxonomy" id="1235802"/>
    <lineage>
        <taxon>Bacteria</taxon>
        <taxon>Bacillati</taxon>
        <taxon>Bacillota</taxon>
        <taxon>Clostridia</taxon>
        <taxon>Eubacteriales</taxon>
        <taxon>Eubacteriaceae</taxon>
        <taxon>Eubacterium</taxon>
    </lineage>
</organism>
<dbReference type="HOGENOM" id="CLU_739154_0_0_9"/>
<dbReference type="AlphaFoldDB" id="N1ZUL5"/>
<accession>N1ZUL5</accession>
<evidence type="ECO:0000313" key="1">
    <source>
        <dbReference type="EMBL" id="EMZ17510.1"/>
    </source>
</evidence>
<keyword evidence="2" id="KW-1185">Reference proteome</keyword>
<comment type="caution">
    <text evidence="1">The sequence shown here is derived from an EMBL/GenBank/DDBJ whole genome shotgun (WGS) entry which is preliminary data.</text>
</comment>
<dbReference type="STRING" id="1235802.C823_05930"/>
<proteinExistence type="predicted"/>
<sequence length="374" mass="44553">MINFAYQKGYYHRDQDEECFIKNIKGDFSDFDRIYYNWDNKNNIDSLLIFSEKKQLFQSIDPQTAQISAFELSDKMAYREVELYDGKLFCISIDPVCITIFFNSKSKKFFHKKKIYFANKDKILRKDFKFLVWKQHEQGAEYRCLLGPVADGRYMNFDLSGRFFDTQSETDQIITHVFFVSLTLNDDINNDSEKLICMDEVNKSIICCSKTESFFEYNGFKQEPSELLNMLFIQRFTFSKLKGMYCYCPYDFFPQKIKNKLKTIARNIKMEIDSETFLKKRYREILLCIADEYLLKVTSFSEYPLSDFKYWRVDSVGNYKIFNPYDIAFNDRTGEIYCLCNDGIKILKDSGRNIEQFIKKSYVIENIGYNNYNS</sequence>
<evidence type="ECO:0000313" key="2">
    <source>
        <dbReference type="Proteomes" id="UP000012589"/>
    </source>
</evidence>
<protein>
    <submittedName>
        <fullName evidence="1">Uncharacterized protein</fullName>
    </submittedName>
</protein>
<gene>
    <name evidence="1" type="ORF">C823_05930</name>
</gene>
<name>N1ZUL5_9FIRM</name>
<reference evidence="1 2" key="1">
    <citation type="journal article" date="2014" name="Genome Announc.">
        <title>Draft genome sequences of the altered schaedler flora, a defined bacterial community from gnotobiotic mice.</title>
        <authorList>
            <person name="Wannemuehler M.J."/>
            <person name="Overstreet A.M."/>
            <person name="Ward D.V."/>
            <person name="Phillips G.J."/>
        </authorList>
    </citation>
    <scope>NUCLEOTIDE SEQUENCE [LARGE SCALE GENOMIC DNA]</scope>
    <source>
        <strain evidence="1 2">ASF492</strain>
    </source>
</reference>
<dbReference type="Proteomes" id="UP000012589">
    <property type="component" value="Unassembled WGS sequence"/>
</dbReference>
<dbReference type="PATRIC" id="fig|1235802.3.peg.6263"/>